<accession>A0A7G2CIE2</accession>
<evidence type="ECO:0000313" key="6">
    <source>
        <dbReference type="Proteomes" id="UP000515908"/>
    </source>
</evidence>
<dbReference type="InterPro" id="IPR035983">
    <property type="entry name" value="Hect_E3_ubiquitin_ligase"/>
</dbReference>
<dbReference type="Pfam" id="PF00632">
    <property type="entry name" value="HECT"/>
    <property type="match status" value="1"/>
</dbReference>
<feature type="region of interest" description="Disordered" evidence="3">
    <location>
        <begin position="898"/>
        <end position="946"/>
    </location>
</feature>
<keyword evidence="6" id="KW-1185">Reference proteome</keyword>
<dbReference type="EMBL" id="LR877158">
    <property type="protein sequence ID" value="CAD2219618.1"/>
    <property type="molecule type" value="Genomic_DNA"/>
</dbReference>
<feature type="compositionally biased region" description="Pro residues" evidence="3">
    <location>
        <begin position="923"/>
        <end position="939"/>
    </location>
</feature>
<feature type="compositionally biased region" description="Basic and acidic residues" evidence="3">
    <location>
        <begin position="904"/>
        <end position="914"/>
    </location>
</feature>
<feature type="compositionally biased region" description="Pro residues" evidence="3">
    <location>
        <begin position="977"/>
        <end position="989"/>
    </location>
</feature>
<dbReference type="PROSITE" id="PS50237">
    <property type="entry name" value="HECT"/>
    <property type="match status" value="1"/>
</dbReference>
<dbReference type="SUPFAM" id="SSF56204">
    <property type="entry name" value="Hect, E3 ligase catalytic domain"/>
    <property type="match status" value="1"/>
</dbReference>
<dbReference type="VEuPathDB" id="TriTrypDB:ADEAN_000712700"/>
<evidence type="ECO:0000313" key="5">
    <source>
        <dbReference type="EMBL" id="CAD2219618.1"/>
    </source>
</evidence>
<feature type="domain" description="HECT" evidence="4">
    <location>
        <begin position="605"/>
        <end position="669"/>
    </location>
</feature>
<evidence type="ECO:0000256" key="3">
    <source>
        <dbReference type="SAM" id="MobiDB-lite"/>
    </source>
</evidence>
<organism evidence="5 6">
    <name type="scientific">Angomonas deanei</name>
    <dbReference type="NCBI Taxonomy" id="59799"/>
    <lineage>
        <taxon>Eukaryota</taxon>
        <taxon>Discoba</taxon>
        <taxon>Euglenozoa</taxon>
        <taxon>Kinetoplastea</taxon>
        <taxon>Metakinetoplastina</taxon>
        <taxon>Trypanosomatida</taxon>
        <taxon>Trypanosomatidae</taxon>
        <taxon>Strigomonadinae</taxon>
        <taxon>Angomonas</taxon>
    </lineage>
</organism>
<evidence type="ECO:0000256" key="1">
    <source>
        <dbReference type="ARBA" id="ARBA00022786"/>
    </source>
</evidence>
<evidence type="ECO:0000256" key="2">
    <source>
        <dbReference type="PROSITE-ProRule" id="PRU00104"/>
    </source>
</evidence>
<dbReference type="Proteomes" id="UP000515908">
    <property type="component" value="Chromosome 14"/>
</dbReference>
<dbReference type="InterPro" id="IPR000569">
    <property type="entry name" value="HECT_dom"/>
</dbReference>
<feature type="compositionally biased region" description="Basic and acidic residues" evidence="3">
    <location>
        <begin position="995"/>
        <end position="1019"/>
    </location>
</feature>
<feature type="region of interest" description="Disordered" evidence="3">
    <location>
        <begin position="964"/>
        <end position="1031"/>
    </location>
</feature>
<feature type="region of interest" description="Disordered" evidence="3">
    <location>
        <begin position="248"/>
        <end position="303"/>
    </location>
</feature>
<dbReference type="GO" id="GO:0004842">
    <property type="term" value="F:ubiquitin-protein transferase activity"/>
    <property type="evidence" value="ECO:0007669"/>
    <property type="project" value="InterPro"/>
</dbReference>
<evidence type="ECO:0000259" key="4">
    <source>
        <dbReference type="PROSITE" id="PS50237"/>
    </source>
</evidence>
<reference evidence="5 6" key="1">
    <citation type="submission" date="2020-08" db="EMBL/GenBank/DDBJ databases">
        <authorList>
            <person name="Newling K."/>
            <person name="Davey J."/>
            <person name="Forrester S."/>
        </authorList>
    </citation>
    <scope>NUCLEOTIDE SEQUENCE [LARGE SCALE GENOMIC DNA]</scope>
    <source>
        <strain evidence="6">Crithidia deanei Carvalho (ATCC PRA-265)</strain>
    </source>
</reference>
<protein>
    <submittedName>
        <fullName evidence="5">HECT-domain (Ubiquitin-transferase), putative</fullName>
    </submittedName>
</protein>
<name>A0A7G2CIE2_9TRYP</name>
<dbReference type="AlphaFoldDB" id="A0A7G2CIE2"/>
<gene>
    <name evidence="5" type="ORF">ADEAN_000712700</name>
</gene>
<feature type="active site" description="Glycyl thioester intermediate" evidence="2">
    <location>
        <position position="660"/>
    </location>
</feature>
<feature type="compositionally biased region" description="Basic and acidic residues" evidence="3">
    <location>
        <begin position="855"/>
        <end position="864"/>
    </location>
</feature>
<dbReference type="Gene3D" id="3.30.2410.10">
    <property type="entry name" value="Hect, E3 ligase catalytic domain"/>
    <property type="match status" value="1"/>
</dbReference>
<sequence>MTDTEHDTMIATACADLWRVFFQYCGVLPCGSACPESILGWIDHMPLYLIEDEGKTAILRVYSTLANRKTLILKPVMRENVLQSSSILIRKMTQTTPSSDTKESGHTHYDATNMGAVSEIVKPIFATKSRGSEPSEDGQGPRRDFFELCASESTDQFLPTIDITNSIQVRVHNGDLSEVADPSEAKQYAGQQCAILLVQWKKRPDHYTVIRAGDVLGVEMVDKKLDVPIPQINEKRLSVSAANAHDIEKFSPAPASTNAGEKGGKDSRLSLSDTSELFCKDEQATTDRPNPNVRRASSRRSSVEVINPPLDGEKVITSATVSGGLNTQSTYNFQVTHVLRSTRENQQVVLLSLTGTYMTFFNDYIITTLYHYRRAHPPFCIEKTRRYAWTNPQFKCLSPTESVRDGVVSSYADIPYALGWLIGNSIGNGVVFQAPIPPLAFRVLSRSLKYDQSIAQIRPTPFDLNLICEKWTAEALHLVLMNPQAVMLGVGLPPDTPITRKTIHATLDRLVRELIFNIQDSEEHTTFFWEEVARGLRHTSLAKTPLFRHCCARTLRAILCGRVDNARRSFSFKDHFLIAFDDTVAYMPYTKKICKWTLECLETYFNTEEKRLILRFITGRSLLPSKMKSEVIHINFTSLQMQSLDEFSSLSLRLPTSNTCDSTLNIPNYLEILLVSPKSRYASSFLLDGGRKKKLRVVLPSDYQAAWELLTEAELKTLKKEYTTMLATRLLTSVYETNGFTDDLTTPVERVRTAPHRKSTPEENPAQATSVLSQASNNADFPVYLKGFNGIKAGTHPSALQELRSVSILAMMAHVEESMLLTTPLMSQMLSPQMADLPVGAQELPPTSPNARSMQRNDSETSVDKEPEFGFYRLIREAEKQSTDGFDKKLTDRQQYINMIDVDSSEREKERLMKESSMQHGGPPAPPPLAEKPQPPAKAEPPKVQHFHNTAAFEFDLETSDILPSPKAQVAEVLQVGPPPPPPVAPKKPTPSRHKMPESIRRLQEQLSKETDGRKEGEVKVGFTSDVQKKKSVDAQIEQLFPDL</sequence>
<feature type="region of interest" description="Disordered" evidence="3">
    <location>
        <begin position="844"/>
        <end position="864"/>
    </location>
</feature>
<proteinExistence type="predicted"/>
<keyword evidence="1 2" id="KW-0833">Ubl conjugation pathway</keyword>
<keyword evidence="5" id="KW-0808">Transferase</keyword>